<protein>
    <recommendedName>
        <fullName evidence="7">DUF2510 domain-containing protein</fullName>
    </recommendedName>
</protein>
<accession>A0A7Y4L335</accession>
<evidence type="ECO:0000256" key="2">
    <source>
        <dbReference type="SAM" id="Phobius"/>
    </source>
</evidence>
<organism evidence="4 5">
    <name type="scientific">Kribbella sandramycini</name>
    <dbReference type="NCBI Taxonomy" id="60450"/>
    <lineage>
        <taxon>Bacteria</taxon>
        <taxon>Bacillati</taxon>
        <taxon>Actinomycetota</taxon>
        <taxon>Actinomycetes</taxon>
        <taxon>Propionibacteriales</taxon>
        <taxon>Kribbellaceae</taxon>
        <taxon>Kribbella</taxon>
    </lineage>
</organism>
<feature type="compositionally biased region" description="Low complexity" evidence="1">
    <location>
        <begin position="18"/>
        <end position="30"/>
    </location>
</feature>
<proteinExistence type="predicted"/>
<evidence type="ECO:0008006" key="7">
    <source>
        <dbReference type="Google" id="ProtNLM"/>
    </source>
</evidence>
<dbReference type="EMBL" id="JACHKF010000001">
    <property type="protein sequence ID" value="MBB6571108.1"/>
    <property type="molecule type" value="Genomic_DNA"/>
</dbReference>
<dbReference type="AlphaFoldDB" id="A0A7Y4L335"/>
<reference evidence="3 6" key="2">
    <citation type="submission" date="2020-08" db="EMBL/GenBank/DDBJ databases">
        <title>Sequencing the genomes of 1000 actinobacteria strains.</title>
        <authorList>
            <person name="Klenk H.-P."/>
        </authorList>
    </citation>
    <scope>NUCLEOTIDE SEQUENCE [LARGE SCALE GENOMIC DNA]</scope>
    <source>
        <strain evidence="3 6">DSM 15626</strain>
    </source>
</reference>
<keyword evidence="2" id="KW-0812">Transmembrane</keyword>
<dbReference type="RefSeq" id="WP_171676557.1">
    <property type="nucleotide sequence ID" value="NZ_BAAAGT010000014.1"/>
</dbReference>
<evidence type="ECO:0000313" key="3">
    <source>
        <dbReference type="EMBL" id="MBB6571108.1"/>
    </source>
</evidence>
<dbReference type="Proteomes" id="UP000553957">
    <property type="component" value="Unassembled WGS sequence"/>
</dbReference>
<keyword evidence="5" id="KW-1185">Reference proteome</keyword>
<comment type="caution">
    <text evidence="4">The sequence shown here is derived from an EMBL/GenBank/DDBJ whole genome shotgun (WGS) entry which is preliminary data.</text>
</comment>
<evidence type="ECO:0000313" key="5">
    <source>
        <dbReference type="Proteomes" id="UP000534306"/>
    </source>
</evidence>
<sequence length="374" mass="41330">MPTYSDDGQWWWDGRAWQPVTQQPQQHPMPQQQPYPGPPPAFHQQAPQPPRRKSRTLMIVAGAVALVLVASVGGALVWKNLSGDEPAATGAPPAGAKIIEPGQPVTAQTLSEVHPQAFVESFLKRQMVAPIGQLKTIRFENPEKFLEKKDYSITDYAVDHRTNKFSLEYTGFSGTGTTDRKCIDGKSMMYIDGEGLGWQEDKGDDDCTRQPFFTVDGIVSSGLTAEQADRVLAYFHQEGDGYLNAAQPTLLTTGGRTYIRQVVDFKTIIRDDQPYGTAVSQFAFRDCGHNRDSARWFWATPFNLAAGLHMVYYLDTKTLLPVAAYQASVPAAGSYPDKTVQLVNYAFPAAVPQVKQPKGPGTLTFNLPEGWKTR</sequence>
<feature type="transmembrane region" description="Helical" evidence="2">
    <location>
        <begin position="57"/>
        <end position="78"/>
    </location>
</feature>
<feature type="region of interest" description="Disordered" evidence="1">
    <location>
        <begin position="18"/>
        <end position="52"/>
    </location>
</feature>
<dbReference type="EMBL" id="JABJRC010000006">
    <property type="protein sequence ID" value="NOL43483.1"/>
    <property type="molecule type" value="Genomic_DNA"/>
</dbReference>
<keyword evidence="2" id="KW-1133">Transmembrane helix</keyword>
<evidence type="ECO:0000313" key="4">
    <source>
        <dbReference type="EMBL" id="NOL43483.1"/>
    </source>
</evidence>
<dbReference type="Proteomes" id="UP000534306">
    <property type="component" value="Unassembled WGS sequence"/>
</dbReference>
<name>A0A7Y4L335_9ACTN</name>
<feature type="compositionally biased region" description="Pro residues" evidence="1">
    <location>
        <begin position="31"/>
        <end position="41"/>
    </location>
</feature>
<gene>
    <name evidence="3" type="ORF">HNR71_006745</name>
    <name evidence="4" type="ORF">HPO96_24880</name>
</gene>
<evidence type="ECO:0000313" key="6">
    <source>
        <dbReference type="Proteomes" id="UP000553957"/>
    </source>
</evidence>
<evidence type="ECO:0000256" key="1">
    <source>
        <dbReference type="SAM" id="MobiDB-lite"/>
    </source>
</evidence>
<keyword evidence="2" id="KW-0472">Membrane</keyword>
<reference evidence="4 5" key="1">
    <citation type="submission" date="2020-05" db="EMBL/GenBank/DDBJ databases">
        <title>Genome sequence of Kribbella sandramycini ATCC 39419.</title>
        <authorList>
            <person name="Maclea K.S."/>
            <person name="Fair J.L."/>
        </authorList>
    </citation>
    <scope>NUCLEOTIDE SEQUENCE [LARGE SCALE GENOMIC DNA]</scope>
    <source>
        <strain evidence="4 5">ATCC 39419</strain>
    </source>
</reference>